<evidence type="ECO:0000313" key="14">
    <source>
        <dbReference type="Proteomes" id="UP000077266"/>
    </source>
</evidence>
<dbReference type="PROSITE" id="PS50929">
    <property type="entry name" value="ABC_TM1F"/>
    <property type="match status" value="2"/>
</dbReference>
<feature type="transmembrane region" description="Helical" evidence="10">
    <location>
        <begin position="346"/>
        <end position="369"/>
    </location>
</feature>
<keyword evidence="5" id="KW-0547">Nucleotide-binding</keyword>
<evidence type="ECO:0000259" key="12">
    <source>
        <dbReference type="PROSITE" id="PS50929"/>
    </source>
</evidence>
<dbReference type="InterPro" id="IPR027417">
    <property type="entry name" value="P-loop_NTPase"/>
</dbReference>
<dbReference type="SUPFAM" id="SSF90123">
    <property type="entry name" value="ABC transporter transmembrane region"/>
    <property type="match status" value="2"/>
</dbReference>
<organism evidence="13 14">
    <name type="scientific">Exidia glandulosa HHB12029</name>
    <dbReference type="NCBI Taxonomy" id="1314781"/>
    <lineage>
        <taxon>Eukaryota</taxon>
        <taxon>Fungi</taxon>
        <taxon>Dikarya</taxon>
        <taxon>Basidiomycota</taxon>
        <taxon>Agaricomycotina</taxon>
        <taxon>Agaricomycetes</taxon>
        <taxon>Auriculariales</taxon>
        <taxon>Exidiaceae</taxon>
        <taxon>Exidia</taxon>
    </lineage>
</organism>
<evidence type="ECO:0000256" key="8">
    <source>
        <dbReference type="ARBA" id="ARBA00023136"/>
    </source>
</evidence>
<protein>
    <recommendedName>
        <fullName evidence="15">P-loop containing nucleoside triphosphate hydrolase protein</fullName>
    </recommendedName>
</protein>
<feature type="compositionally biased region" description="Low complexity" evidence="9">
    <location>
        <begin position="684"/>
        <end position="702"/>
    </location>
</feature>
<dbReference type="PROSITE" id="PS50893">
    <property type="entry name" value="ABC_TRANSPORTER_2"/>
    <property type="match status" value="2"/>
</dbReference>
<keyword evidence="8 10" id="KW-0472">Membrane</keyword>
<feature type="transmembrane region" description="Helical" evidence="10">
    <location>
        <begin position="987"/>
        <end position="1012"/>
    </location>
</feature>
<evidence type="ECO:0000256" key="2">
    <source>
        <dbReference type="ARBA" id="ARBA00022448"/>
    </source>
</evidence>
<feature type="transmembrane region" description="Helical" evidence="10">
    <location>
        <begin position="62"/>
        <end position="85"/>
    </location>
</feature>
<feature type="transmembrane region" description="Helical" evidence="10">
    <location>
        <begin position="120"/>
        <end position="142"/>
    </location>
</feature>
<dbReference type="InterPro" id="IPR017871">
    <property type="entry name" value="ABC_transporter-like_CS"/>
</dbReference>
<keyword evidence="2" id="KW-0813">Transport</keyword>
<keyword evidence="3 10" id="KW-0812">Transmembrane</keyword>
<keyword evidence="6" id="KW-0067">ATP-binding</keyword>
<dbReference type="SMART" id="SM00382">
    <property type="entry name" value="AAA"/>
    <property type="match status" value="2"/>
</dbReference>
<feature type="domain" description="ABC transmembrane type-1" evidence="12">
    <location>
        <begin position="988"/>
        <end position="1236"/>
    </location>
</feature>
<evidence type="ECO:0000256" key="7">
    <source>
        <dbReference type="ARBA" id="ARBA00022989"/>
    </source>
</evidence>
<dbReference type="PANTHER" id="PTHR24223:SF356">
    <property type="entry name" value="ATP-BINDING CASSETTE TRANSPORTER ABC4"/>
    <property type="match status" value="1"/>
</dbReference>
<dbReference type="EMBL" id="KV425986">
    <property type="protein sequence ID" value="KZV93631.1"/>
    <property type="molecule type" value="Genomic_DNA"/>
</dbReference>
<dbReference type="FunFam" id="3.40.50.300:FF:000838">
    <property type="entry name" value="ABC multidrug transporter (Eurofung)"/>
    <property type="match status" value="1"/>
</dbReference>
<dbReference type="Gene3D" id="3.40.50.300">
    <property type="entry name" value="P-loop containing nucleotide triphosphate hydrolases"/>
    <property type="match status" value="2"/>
</dbReference>
<sequence>MSLDWFSARSLYFPACAAATSVVLLGVQRIFSAPLSENTRCSTERRAGSVQRLKFAAHRVGGANIFCWQLARLLACLVLVVLSALDKKDERPDGGHDVAWHAPSAFQWSTHTTALHTTRLSWTGAALLATYGYSSALSMYTLFTTPRSSRNTQLHLCVTLLSTWFVYVARDMYPLATYTLVPLDAADPLLWFKVAVLSVAAVVVPVCIPHTYIPIGASIQNEHVPPEETASWLSFVTFSLLDPLIWKGYSSLHLSYEDLPVLADYDSAEHLRQRAFPELDPFESASFASKPRHLVFRLLRVFRSEYIFIAVTTALRVPVSFLAPIGLNRLLTFIESDGEGAVVRPWVWIIWLFLGPFLSSLVFECYAFVATRMLVQAESILTQLVFEHALRIRVKEETLHTDVESESNLESSNTSEAVPAVKTVRTGSAAEGSNGQTKVPSSTARKADNLVGKINNLVTTDLNNIVEARDFLFLVIYCPLQIIICVWFLYEVLGAASFAGLAAMVVTFPIPGFVAAKVNQTAKERAKKTDARVQQVTEVVGLLRMIKLFAWERKIKERIAEKREDELTWIRKTRTMTLINMNLNFAMPLVTMIVAYATYTMILGGQLTASRVFSSMVVFEMLREQFRMVGSMVPAVIQAKVSLDRLSAFLRSTELLDRYAHLQRADEDVFSAPDQQVTGFQDSSFSWTASDSSSQSRSGRSSTPRAGRRDFALRVSGSLQFVPGALNLVVGPTGCGKTSLLLALCGELHFVPQTPAAWFNLPSGGGVAYAAQEGWVQNETIRENIVFGAPFDEGRYWTVIHQCGLERDLSLFDAGDMTEIGEKGLTLSGGQKARVTLARAVYSDAAILLLDDVLAALDVHTSKWIVDKCFKGGLLRNRTVILVTHNIPLVADIAAFVVSLSPDGRVVGRGTVAEVLSHASSNSKLVAQVEEAKQMDDKVHSVLDAPPLDRQQRPGGKLIVAEQIAIGSVNWEALALYFKSLGGVTFWVLYFSCLAMSNAVILMQTWFLGYWAQQYEDAGEGHAGEVPAGRYVAGYGALVAINFAVYSAAFMVFLLGSMRASRIIHETLISSILGTTLRWLDVVPVSRIITRCTQDLRSIDGPLGLVFTQTAETAFGILSRLAAIIVMSPIFVIPALFVAVVGRACGQVYIKSQLSVKREMSNARSPVLGHLGAAIVGLTSIRAYGAEAAFKATARERLDKYTRVARTYYNLNRWIGTRTNAIGGLFSAGLAAYLVYGTVPKASTTGFSLSLTVAFSRLILNWTRNLNQMEVEGNSLERIQEFITIEQEPNPTESGIPPAYWPASGRLRVENLGARYSLDGPPVLRDINFDVLSGQRIGVVGRTGSGKSSLMLSLLRAIFTSGHIYYDDIATDRINLDALRSNITIIPQQPEMLSGTLRQNLDPFDQHDDVTLNDALRAAGLVRLQEGSDTGGRITLDSAISSGGGNLSLGQRQIIALARAITRRSKIMVLDEATAAVDYATDTAIQESIRQELHGVTLLIVAHRLRTVMDADKIMVLDAGRLAEFDSPRALLQRPNGLLRSLVDESADKDELMTIAKAGLLQT</sequence>
<feature type="domain" description="ABC transmembrane type-1" evidence="12">
    <location>
        <begin position="307"/>
        <end position="638"/>
    </location>
</feature>
<evidence type="ECO:0000256" key="5">
    <source>
        <dbReference type="ARBA" id="ARBA00022741"/>
    </source>
</evidence>
<dbReference type="InterPro" id="IPR003593">
    <property type="entry name" value="AAA+_ATPase"/>
</dbReference>
<dbReference type="FunFam" id="1.20.1560.10:FF:000013">
    <property type="entry name" value="ABC transporter C family member 2"/>
    <property type="match status" value="1"/>
</dbReference>
<dbReference type="PANTHER" id="PTHR24223">
    <property type="entry name" value="ATP-BINDING CASSETTE SUB-FAMILY C"/>
    <property type="match status" value="1"/>
</dbReference>
<keyword evidence="7 10" id="KW-1133">Transmembrane helix</keyword>
<feature type="transmembrane region" description="Helical" evidence="10">
    <location>
        <begin position="1215"/>
        <end position="1236"/>
    </location>
</feature>
<dbReference type="CDD" id="cd18596">
    <property type="entry name" value="ABC_6TM_VMR1_D1_like"/>
    <property type="match status" value="1"/>
</dbReference>
<dbReference type="InterPro" id="IPR003439">
    <property type="entry name" value="ABC_transporter-like_ATP-bd"/>
</dbReference>
<feature type="transmembrane region" description="Helical" evidence="10">
    <location>
        <begin position="1032"/>
        <end position="1055"/>
    </location>
</feature>
<dbReference type="SUPFAM" id="SSF52540">
    <property type="entry name" value="P-loop containing nucleoside triphosphate hydrolases"/>
    <property type="match status" value="2"/>
</dbReference>
<dbReference type="CDD" id="cd18604">
    <property type="entry name" value="ABC_6TM_VMR1_D2_like"/>
    <property type="match status" value="1"/>
</dbReference>
<reference evidence="13 14" key="1">
    <citation type="journal article" date="2016" name="Mol. Biol. Evol.">
        <title>Comparative Genomics of Early-Diverging Mushroom-Forming Fungi Provides Insights into the Origins of Lignocellulose Decay Capabilities.</title>
        <authorList>
            <person name="Nagy L.G."/>
            <person name="Riley R."/>
            <person name="Tritt A."/>
            <person name="Adam C."/>
            <person name="Daum C."/>
            <person name="Floudas D."/>
            <person name="Sun H."/>
            <person name="Yadav J.S."/>
            <person name="Pangilinan J."/>
            <person name="Larsson K.H."/>
            <person name="Matsuura K."/>
            <person name="Barry K."/>
            <person name="Labutti K."/>
            <person name="Kuo R."/>
            <person name="Ohm R.A."/>
            <person name="Bhattacharya S.S."/>
            <person name="Shirouzu T."/>
            <person name="Yoshinaga Y."/>
            <person name="Martin F.M."/>
            <person name="Grigoriev I.V."/>
            <person name="Hibbett D.S."/>
        </authorList>
    </citation>
    <scope>NUCLEOTIDE SEQUENCE [LARGE SCALE GENOMIC DNA]</scope>
    <source>
        <strain evidence="13 14">HHB12029</strain>
    </source>
</reference>
<dbReference type="Pfam" id="PF00664">
    <property type="entry name" value="ABC_membrane"/>
    <property type="match status" value="2"/>
</dbReference>
<feature type="transmembrane region" description="Helical" evidence="10">
    <location>
        <begin position="306"/>
        <end position="326"/>
    </location>
</feature>
<gene>
    <name evidence="13" type="ORF">EXIGLDRAFT_835559</name>
</gene>
<dbReference type="InterPro" id="IPR036640">
    <property type="entry name" value="ABC1_TM_sf"/>
</dbReference>
<dbReference type="InParanoid" id="A0A165IN28"/>
<name>A0A165IN28_EXIGL</name>
<feature type="transmembrane region" description="Helical" evidence="10">
    <location>
        <begin position="190"/>
        <end position="208"/>
    </location>
</feature>
<dbReference type="InterPro" id="IPR050173">
    <property type="entry name" value="ABC_transporter_C-like"/>
</dbReference>
<feature type="transmembrane region" description="Helical" evidence="10">
    <location>
        <begin position="578"/>
        <end position="597"/>
    </location>
</feature>
<dbReference type="GO" id="GO:0005524">
    <property type="term" value="F:ATP binding"/>
    <property type="evidence" value="ECO:0007669"/>
    <property type="project" value="UniProtKB-KW"/>
</dbReference>
<dbReference type="CDD" id="cd03244">
    <property type="entry name" value="ABCC_MRP_domain2"/>
    <property type="match status" value="1"/>
</dbReference>
<evidence type="ECO:0000256" key="10">
    <source>
        <dbReference type="SAM" id="Phobius"/>
    </source>
</evidence>
<proteinExistence type="predicted"/>
<keyword evidence="4" id="KW-0677">Repeat</keyword>
<feature type="region of interest" description="Disordered" evidence="9">
    <location>
        <begin position="684"/>
        <end position="706"/>
    </location>
</feature>
<evidence type="ECO:0008006" key="15">
    <source>
        <dbReference type="Google" id="ProtNLM"/>
    </source>
</evidence>
<evidence type="ECO:0000256" key="1">
    <source>
        <dbReference type="ARBA" id="ARBA00004141"/>
    </source>
</evidence>
<feature type="transmembrane region" description="Helical" evidence="10">
    <location>
        <begin position="471"/>
        <end position="490"/>
    </location>
</feature>
<feature type="transmembrane region" description="Helical" evidence="10">
    <location>
        <begin position="1121"/>
        <end position="1150"/>
    </location>
</feature>
<evidence type="ECO:0000256" key="6">
    <source>
        <dbReference type="ARBA" id="ARBA00022840"/>
    </source>
</evidence>
<feature type="transmembrane region" description="Helical" evidence="10">
    <location>
        <begin position="154"/>
        <end position="170"/>
    </location>
</feature>
<dbReference type="GO" id="GO:0016020">
    <property type="term" value="C:membrane"/>
    <property type="evidence" value="ECO:0007669"/>
    <property type="project" value="UniProtKB-SubCell"/>
</dbReference>
<dbReference type="STRING" id="1314781.A0A165IN28"/>
<feature type="transmembrane region" description="Helical" evidence="10">
    <location>
        <begin position="496"/>
        <end position="518"/>
    </location>
</feature>
<dbReference type="FunCoup" id="A0A165IN28">
    <property type="interactions" value="42"/>
</dbReference>
<evidence type="ECO:0000256" key="9">
    <source>
        <dbReference type="SAM" id="MobiDB-lite"/>
    </source>
</evidence>
<dbReference type="CDD" id="cd03250">
    <property type="entry name" value="ABCC_MRP_domain1"/>
    <property type="match status" value="1"/>
</dbReference>
<dbReference type="OrthoDB" id="6500128at2759"/>
<feature type="transmembrane region" description="Helical" evidence="10">
    <location>
        <begin position="12"/>
        <end position="31"/>
    </location>
</feature>
<dbReference type="InterPro" id="IPR011527">
    <property type="entry name" value="ABC1_TM_dom"/>
</dbReference>
<keyword evidence="14" id="KW-1185">Reference proteome</keyword>
<evidence type="ECO:0000259" key="11">
    <source>
        <dbReference type="PROSITE" id="PS50893"/>
    </source>
</evidence>
<evidence type="ECO:0000256" key="4">
    <source>
        <dbReference type="ARBA" id="ARBA00022737"/>
    </source>
</evidence>
<evidence type="ECO:0000313" key="13">
    <source>
        <dbReference type="EMBL" id="KZV93631.1"/>
    </source>
</evidence>
<comment type="subcellular location">
    <subcellularLocation>
        <location evidence="1">Membrane</location>
        <topology evidence="1">Multi-pass membrane protein</topology>
    </subcellularLocation>
</comment>
<dbReference type="GO" id="GO:0140359">
    <property type="term" value="F:ABC-type transporter activity"/>
    <property type="evidence" value="ECO:0007669"/>
    <property type="project" value="InterPro"/>
</dbReference>
<dbReference type="Proteomes" id="UP000077266">
    <property type="component" value="Unassembled WGS sequence"/>
</dbReference>
<accession>A0A165IN28</accession>
<dbReference type="GO" id="GO:0016887">
    <property type="term" value="F:ATP hydrolysis activity"/>
    <property type="evidence" value="ECO:0007669"/>
    <property type="project" value="InterPro"/>
</dbReference>
<evidence type="ECO:0000256" key="3">
    <source>
        <dbReference type="ARBA" id="ARBA00022692"/>
    </source>
</evidence>
<feature type="domain" description="ABC transporter" evidence="11">
    <location>
        <begin position="698"/>
        <end position="928"/>
    </location>
</feature>
<feature type="domain" description="ABC transporter" evidence="11">
    <location>
        <begin position="1307"/>
        <end position="1544"/>
    </location>
</feature>
<dbReference type="PROSITE" id="PS00211">
    <property type="entry name" value="ABC_TRANSPORTER_1"/>
    <property type="match status" value="1"/>
</dbReference>
<dbReference type="Pfam" id="PF00005">
    <property type="entry name" value="ABC_tran"/>
    <property type="match status" value="2"/>
</dbReference>
<dbReference type="Gene3D" id="1.20.1560.10">
    <property type="entry name" value="ABC transporter type 1, transmembrane domain"/>
    <property type="match status" value="2"/>
</dbReference>